<dbReference type="EMBL" id="VSSQ01036374">
    <property type="protein sequence ID" value="MPM88838.1"/>
    <property type="molecule type" value="Genomic_DNA"/>
</dbReference>
<sequence length="311" mass="34800">MRKQSNFIFARIILLHDSAEIVGIIDRARDDLHQPRPDHPLTQFRPQAAQHLRENSRPVIVRGLSPVRVRQNHKHRDPARIDGRGKILLEPVETRQSHFESGFASKGAGFQIDHPIDDMFFLGMQHRFQRFVIPRRDSIGGPDQFPLQQTGQHAAGVVVRQIGDPDPGGVFQQFETGEIMPQRSLVMLAFSDEGDPAVFTDPDAATAAERSAVPMKRGGKRMGRSSRERVFEPFRYFFSTAQREFLGANGKGVGPEFHFLSGETFQRFIGSQPQRGRCTADGIHVIFSGYVGQRSANIGGHYSSSCFLVPA</sequence>
<dbReference type="AlphaFoldDB" id="A0A645DIJ4"/>
<gene>
    <name evidence="1" type="ORF">SDC9_135942</name>
</gene>
<reference evidence="1" key="1">
    <citation type="submission" date="2019-08" db="EMBL/GenBank/DDBJ databases">
        <authorList>
            <person name="Kucharzyk K."/>
            <person name="Murdoch R.W."/>
            <person name="Higgins S."/>
            <person name="Loffler F."/>
        </authorList>
    </citation>
    <scope>NUCLEOTIDE SEQUENCE</scope>
</reference>
<name>A0A645DIJ4_9ZZZZ</name>
<organism evidence="1">
    <name type="scientific">bioreactor metagenome</name>
    <dbReference type="NCBI Taxonomy" id="1076179"/>
    <lineage>
        <taxon>unclassified sequences</taxon>
        <taxon>metagenomes</taxon>
        <taxon>ecological metagenomes</taxon>
    </lineage>
</organism>
<evidence type="ECO:0000313" key="1">
    <source>
        <dbReference type="EMBL" id="MPM88838.1"/>
    </source>
</evidence>
<protein>
    <submittedName>
        <fullName evidence="1">Uncharacterized protein</fullName>
    </submittedName>
</protein>
<comment type="caution">
    <text evidence="1">The sequence shown here is derived from an EMBL/GenBank/DDBJ whole genome shotgun (WGS) entry which is preliminary data.</text>
</comment>
<accession>A0A645DIJ4</accession>
<proteinExistence type="predicted"/>